<evidence type="ECO:0000313" key="3">
    <source>
        <dbReference type="Proteomes" id="UP000242381"/>
    </source>
</evidence>
<evidence type="ECO:0000256" key="1">
    <source>
        <dbReference type="SAM" id="Phobius"/>
    </source>
</evidence>
<feature type="transmembrane region" description="Helical" evidence="1">
    <location>
        <begin position="7"/>
        <end position="29"/>
    </location>
</feature>
<gene>
    <name evidence="2" type="ORF">BCV71DRAFT_230324</name>
</gene>
<dbReference type="PANTHER" id="PTHR36050:SF1">
    <property type="entry name" value="O-FUCOSYLTRANSFERASE 30"/>
    <property type="match status" value="1"/>
</dbReference>
<name>A0A1X0RKG5_RHIZD</name>
<dbReference type="AlphaFoldDB" id="A0A1X0RKG5"/>
<dbReference type="OMA" id="WSNVCEN"/>
<sequence length="477" mass="54986">MWKRKTSLLLASTVAFCSLVSICFIYFYYEEEKYLAYLPHSGLSNQRIELANALLLAAILKRTLIIPPAFLGNVMGWMPREQLLDHLGWLTTPKDFETICQPPTPGDLPSYIQRSKCAEYQQFAAIPWTHLHDFSALSPYVRIRFQDTVSLEKLQQDLGITDKDTFIYEDAHLYDWRLYEDIEEAKQILRNGSNYINSFTDRKYYKIFTLEHWKNRPERLLQLGGIFGSTRLNMVKPEHVELQQRIAEALRYRLDTPLGETVKGIVEHLGGKATFMAVHFRVRDVPFRTYAIDNLHAFERNMSIATGIPVPPAPPLNEFGVYTSLPKPPPRPKNTIRIDPPKDLRDVPWSNLCEHVSPNLTEPIDHIGSHAIVYIATDHKDLRGENSRLLEWFDYFPCTLTLNDIPPELLSPLDQMHCMFSPSKPLKSFLIPLVDAMVAAHARRIFTTPRSTFSKYIGELNEAWVLKEQGYTLDSFS</sequence>
<keyword evidence="1" id="KW-0472">Membrane</keyword>
<dbReference type="Proteomes" id="UP000242381">
    <property type="component" value="Unassembled WGS sequence"/>
</dbReference>
<reference evidence="2 3" key="1">
    <citation type="journal article" date="2016" name="Proc. Natl. Acad. Sci. U.S.A.">
        <title>Lipid metabolic changes in an early divergent fungus govern the establishment of a mutualistic symbiosis with endobacteria.</title>
        <authorList>
            <person name="Lastovetsky O.A."/>
            <person name="Gaspar M.L."/>
            <person name="Mondo S.J."/>
            <person name="LaButti K.M."/>
            <person name="Sandor L."/>
            <person name="Grigoriev I.V."/>
            <person name="Henry S.A."/>
            <person name="Pawlowska T.E."/>
        </authorList>
    </citation>
    <scope>NUCLEOTIDE SEQUENCE [LARGE SCALE GENOMIC DNA]</scope>
    <source>
        <strain evidence="2 3">ATCC 11559</strain>
    </source>
</reference>
<dbReference type="VEuPathDB" id="FungiDB:BCV72DRAFT_233994"/>
<evidence type="ECO:0008006" key="4">
    <source>
        <dbReference type="Google" id="ProtNLM"/>
    </source>
</evidence>
<keyword evidence="1" id="KW-0812">Transmembrane</keyword>
<dbReference type="EMBL" id="KV921647">
    <property type="protein sequence ID" value="ORE12539.1"/>
    <property type="molecule type" value="Genomic_DNA"/>
</dbReference>
<dbReference type="Gene3D" id="3.40.50.11350">
    <property type="match status" value="1"/>
</dbReference>
<proteinExistence type="predicted"/>
<keyword evidence="1" id="KW-1133">Transmembrane helix</keyword>
<evidence type="ECO:0000313" key="2">
    <source>
        <dbReference type="EMBL" id="ORE12539.1"/>
    </source>
</evidence>
<dbReference type="PANTHER" id="PTHR36050">
    <property type="entry name" value="O-FUCOSYLTRANSFERASE 30"/>
    <property type="match status" value="1"/>
</dbReference>
<accession>A0A1X0RKG5</accession>
<organism evidence="2 3">
    <name type="scientific">Rhizopus microsporus</name>
    <dbReference type="NCBI Taxonomy" id="58291"/>
    <lineage>
        <taxon>Eukaryota</taxon>
        <taxon>Fungi</taxon>
        <taxon>Fungi incertae sedis</taxon>
        <taxon>Mucoromycota</taxon>
        <taxon>Mucoromycotina</taxon>
        <taxon>Mucoromycetes</taxon>
        <taxon>Mucorales</taxon>
        <taxon>Mucorineae</taxon>
        <taxon>Rhizopodaceae</taxon>
        <taxon>Rhizopus</taxon>
    </lineage>
</organism>
<protein>
    <recommendedName>
        <fullName evidence="4">CigA protein</fullName>
    </recommendedName>
</protein>